<dbReference type="PANTHER" id="PTHR17554">
    <property type="entry name" value="TYRO PROTEIN TYROSINE KINASE-BINDING PROTEIN"/>
    <property type="match status" value="1"/>
</dbReference>
<evidence type="ECO:0000256" key="13">
    <source>
        <dbReference type="ARBA" id="ARBA00023157"/>
    </source>
</evidence>
<evidence type="ECO:0000256" key="2">
    <source>
        <dbReference type="ARBA" id="ARBA00009791"/>
    </source>
</evidence>
<dbReference type="InterPro" id="IPR026200">
    <property type="entry name" value="Tyrobp"/>
</dbReference>
<keyword evidence="11 16" id="KW-1133">Transmembrane helix</keyword>
<keyword evidence="13" id="KW-1015">Disulfide bond</keyword>
<keyword evidence="9" id="KW-0106">Calcium</keyword>
<name>A0ABC9XSA6_GRUJA</name>
<comment type="subcellular location">
    <subcellularLocation>
        <location evidence="1">Cell membrane</location>
        <topology evidence="1">Single-pass type I membrane protein</topology>
    </subcellularLocation>
</comment>
<comment type="caution">
    <text evidence="18">The sequence shown here is derived from an EMBL/GenBank/DDBJ whole genome shotgun (WGS) entry which is preliminary data.</text>
</comment>
<evidence type="ECO:0000256" key="8">
    <source>
        <dbReference type="ARBA" id="ARBA00022729"/>
    </source>
</evidence>
<sequence>MGPARVTGLFLLLLGFVDAEIDCSSCLPDAGPIAALVIADIIMTLLIAGGAYCLAGRSQRAAANPRPPEPESTYQELQGTRRDIYSELKR</sequence>
<evidence type="ECO:0000256" key="5">
    <source>
        <dbReference type="ARBA" id="ARBA00022553"/>
    </source>
</evidence>
<keyword evidence="10" id="KW-0391">Immunity</keyword>
<dbReference type="GO" id="GO:0002376">
    <property type="term" value="P:immune system process"/>
    <property type="evidence" value="ECO:0007669"/>
    <property type="project" value="UniProtKB-KW"/>
</dbReference>
<keyword evidence="5" id="KW-0597">Phosphoprotein</keyword>
<evidence type="ECO:0000256" key="9">
    <source>
        <dbReference type="ARBA" id="ARBA00022837"/>
    </source>
</evidence>
<evidence type="ECO:0000256" key="6">
    <source>
        <dbReference type="ARBA" id="ARBA00022692"/>
    </source>
</evidence>
<dbReference type="PANTHER" id="PTHR17554:SF2">
    <property type="entry name" value="TYRO PROTEIN TYROSINE KINASE-BINDING PROTEIN"/>
    <property type="match status" value="1"/>
</dbReference>
<evidence type="ECO:0000256" key="10">
    <source>
        <dbReference type="ARBA" id="ARBA00022859"/>
    </source>
</evidence>
<evidence type="ECO:0000256" key="16">
    <source>
        <dbReference type="SAM" id="Phobius"/>
    </source>
</evidence>
<protein>
    <recommendedName>
        <fullName evidence="3">TYRO protein tyrosine kinase-binding protein</fullName>
    </recommendedName>
    <alternativeName>
        <fullName evidence="14">DNAX-activation protein 12</fullName>
    </alternativeName>
</protein>
<dbReference type="AlphaFoldDB" id="A0ABC9XSA6"/>
<feature type="chain" id="PRO_5044803575" description="TYRO protein tyrosine kinase-binding protein" evidence="17">
    <location>
        <begin position="20"/>
        <end position="90"/>
    </location>
</feature>
<evidence type="ECO:0000256" key="12">
    <source>
        <dbReference type="ARBA" id="ARBA00023136"/>
    </source>
</evidence>
<dbReference type="Proteomes" id="UP001623348">
    <property type="component" value="Unassembled WGS sequence"/>
</dbReference>
<reference evidence="18 19" key="1">
    <citation type="submission" date="2024-06" db="EMBL/GenBank/DDBJ databases">
        <title>The draft genome of Grus japonensis, version 3.</title>
        <authorList>
            <person name="Nabeshima K."/>
            <person name="Suzuki S."/>
            <person name="Onuma M."/>
        </authorList>
    </citation>
    <scope>NUCLEOTIDE SEQUENCE [LARGE SCALE GENOMIC DNA]</scope>
    <source>
        <strain evidence="18 19">451A</strain>
    </source>
</reference>
<keyword evidence="6 16" id="KW-0812">Transmembrane</keyword>
<evidence type="ECO:0000256" key="11">
    <source>
        <dbReference type="ARBA" id="ARBA00022989"/>
    </source>
</evidence>
<keyword evidence="18" id="KW-0418">Kinase</keyword>
<feature type="region of interest" description="Disordered" evidence="15">
    <location>
        <begin position="60"/>
        <end position="82"/>
    </location>
</feature>
<keyword evidence="8 17" id="KW-0732">Signal</keyword>
<keyword evidence="19" id="KW-1185">Reference proteome</keyword>
<keyword evidence="7" id="KW-0479">Metal-binding</keyword>
<evidence type="ECO:0000256" key="3">
    <source>
        <dbReference type="ARBA" id="ARBA00022356"/>
    </source>
</evidence>
<dbReference type="GO" id="GO:0016301">
    <property type="term" value="F:kinase activity"/>
    <property type="evidence" value="ECO:0007669"/>
    <property type="project" value="UniProtKB-KW"/>
</dbReference>
<evidence type="ECO:0000256" key="17">
    <source>
        <dbReference type="SAM" id="SignalP"/>
    </source>
</evidence>
<gene>
    <name evidence="18" type="ORF">GRJ2_002510300</name>
</gene>
<feature type="signal peptide" evidence="17">
    <location>
        <begin position="1"/>
        <end position="19"/>
    </location>
</feature>
<keyword evidence="4" id="KW-1003">Cell membrane</keyword>
<feature type="transmembrane region" description="Helical" evidence="16">
    <location>
        <begin position="35"/>
        <end position="55"/>
    </location>
</feature>
<evidence type="ECO:0000256" key="15">
    <source>
        <dbReference type="SAM" id="MobiDB-lite"/>
    </source>
</evidence>
<comment type="similarity">
    <text evidence="2">Belongs to the TYROBP family.</text>
</comment>
<organism evidence="18 19">
    <name type="scientific">Grus japonensis</name>
    <name type="common">Japanese crane</name>
    <name type="synonym">Red-crowned crane</name>
    <dbReference type="NCBI Taxonomy" id="30415"/>
    <lineage>
        <taxon>Eukaryota</taxon>
        <taxon>Metazoa</taxon>
        <taxon>Chordata</taxon>
        <taxon>Craniata</taxon>
        <taxon>Vertebrata</taxon>
        <taxon>Euteleostomi</taxon>
        <taxon>Archelosauria</taxon>
        <taxon>Archosauria</taxon>
        <taxon>Dinosauria</taxon>
        <taxon>Saurischia</taxon>
        <taxon>Theropoda</taxon>
        <taxon>Coelurosauria</taxon>
        <taxon>Aves</taxon>
        <taxon>Neognathae</taxon>
        <taxon>Neoaves</taxon>
        <taxon>Gruiformes</taxon>
        <taxon>Gruidae</taxon>
        <taxon>Grus</taxon>
    </lineage>
</organism>
<dbReference type="GO" id="GO:0046872">
    <property type="term" value="F:metal ion binding"/>
    <property type="evidence" value="ECO:0007669"/>
    <property type="project" value="UniProtKB-KW"/>
</dbReference>
<evidence type="ECO:0000256" key="14">
    <source>
        <dbReference type="ARBA" id="ARBA00031252"/>
    </source>
</evidence>
<proteinExistence type="inferred from homology"/>
<dbReference type="EMBL" id="BAAFJT010000027">
    <property type="protein sequence ID" value="GAB0200449.1"/>
    <property type="molecule type" value="Genomic_DNA"/>
</dbReference>
<keyword evidence="18" id="KW-0808">Transferase</keyword>
<evidence type="ECO:0000256" key="4">
    <source>
        <dbReference type="ARBA" id="ARBA00022475"/>
    </source>
</evidence>
<dbReference type="GO" id="GO:0005886">
    <property type="term" value="C:plasma membrane"/>
    <property type="evidence" value="ECO:0007669"/>
    <property type="project" value="UniProtKB-SubCell"/>
</dbReference>
<evidence type="ECO:0000256" key="1">
    <source>
        <dbReference type="ARBA" id="ARBA00004251"/>
    </source>
</evidence>
<keyword evidence="12 16" id="KW-0472">Membrane</keyword>
<evidence type="ECO:0000256" key="7">
    <source>
        <dbReference type="ARBA" id="ARBA00022723"/>
    </source>
</evidence>
<evidence type="ECO:0000313" key="19">
    <source>
        <dbReference type="Proteomes" id="UP001623348"/>
    </source>
</evidence>
<accession>A0ABC9XSA6</accession>
<evidence type="ECO:0000313" key="18">
    <source>
        <dbReference type="EMBL" id="GAB0200449.1"/>
    </source>
</evidence>